<comment type="caution">
    <text evidence="2">The sequence shown here is derived from an EMBL/GenBank/DDBJ whole genome shotgun (WGS) entry which is preliminary data.</text>
</comment>
<dbReference type="CDD" id="cd16279">
    <property type="entry name" value="metallo-hydrolase-like_MBL-fold"/>
    <property type="match status" value="1"/>
</dbReference>
<evidence type="ECO:0000313" key="2">
    <source>
        <dbReference type="EMBL" id="CAH7677185.1"/>
    </source>
</evidence>
<sequence>MLNEDKKLELLLIGTGTSSQVPSIACLTQPREEDSCECCRSKDMKNQRRNTSGILRVYSDSEPDRPKHILIDAGKSFCEAARDHFAKNKIRELSAVVLTHPHADAVNGLDDLRAWTLGGEIQKTIPIYCNQYTLSEISKAYGYLVDTTSRTGGGDVPSFEWHVIEDDVPFEVLGVRIAPLPVHHGTFFGDNPKPYICLAFLFDRSILYMSDVSYIPDSTFELIDQLMFPVQKLPVLVVDTLRVANHSSHFGIAQSIHAAKRLSASKTYLLGFGHQVSHACWEYCCEAISRGELPSKEELPAADPRYHKGLIENFDWFTQNALRTIYSEDSGLTEEDSKGIWVRPAYDGLWLTVKGGFAEDNGYCKLAIQ</sequence>
<dbReference type="PANTHER" id="PTHR42663:SF6">
    <property type="entry name" value="HYDROLASE C777.06C-RELATED"/>
    <property type="match status" value="1"/>
</dbReference>
<dbReference type="SUPFAM" id="SSF56281">
    <property type="entry name" value="Metallo-hydrolase/oxidoreductase"/>
    <property type="match status" value="1"/>
</dbReference>
<keyword evidence="3" id="KW-1185">Reference proteome</keyword>
<proteinExistence type="predicted"/>
<protein>
    <submittedName>
        <fullName evidence="2">Beta-lactamase-like protein</fullName>
    </submittedName>
</protein>
<dbReference type="Gene3D" id="3.60.15.10">
    <property type="entry name" value="Ribonuclease Z/Hydroxyacylglutathione hydrolase-like"/>
    <property type="match status" value="1"/>
</dbReference>
<dbReference type="AlphaFoldDB" id="A0AAV0B1S0"/>
<dbReference type="PANTHER" id="PTHR42663">
    <property type="entry name" value="HYDROLASE C777.06C-RELATED-RELATED"/>
    <property type="match status" value="1"/>
</dbReference>
<organism evidence="2 3">
    <name type="scientific">Phakopsora pachyrhizi</name>
    <name type="common">Asian soybean rust disease fungus</name>
    <dbReference type="NCBI Taxonomy" id="170000"/>
    <lineage>
        <taxon>Eukaryota</taxon>
        <taxon>Fungi</taxon>
        <taxon>Dikarya</taxon>
        <taxon>Basidiomycota</taxon>
        <taxon>Pucciniomycotina</taxon>
        <taxon>Pucciniomycetes</taxon>
        <taxon>Pucciniales</taxon>
        <taxon>Phakopsoraceae</taxon>
        <taxon>Phakopsora</taxon>
    </lineage>
</organism>
<dbReference type="EMBL" id="CALTRL010002950">
    <property type="protein sequence ID" value="CAH7677185.1"/>
    <property type="molecule type" value="Genomic_DNA"/>
</dbReference>
<name>A0AAV0B1S0_PHAPC</name>
<dbReference type="Proteomes" id="UP001153365">
    <property type="component" value="Unassembled WGS sequence"/>
</dbReference>
<dbReference type="Pfam" id="PF12706">
    <property type="entry name" value="Lactamase_B_2"/>
    <property type="match status" value="1"/>
</dbReference>
<reference evidence="2" key="1">
    <citation type="submission" date="2022-06" db="EMBL/GenBank/DDBJ databases">
        <authorList>
            <consortium name="SYNGENTA / RWTH Aachen University"/>
        </authorList>
    </citation>
    <scope>NUCLEOTIDE SEQUENCE</scope>
</reference>
<feature type="domain" description="Metallo-beta-lactamase" evidence="1">
    <location>
        <begin position="69"/>
        <end position="270"/>
    </location>
</feature>
<evidence type="ECO:0000313" key="3">
    <source>
        <dbReference type="Proteomes" id="UP001153365"/>
    </source>
</evidence>
<gene>
    <name evidence="2" type="ORF">PPACK8108_LOCUS12327</name>
</gene>
<accession>A0AAV0B1S0</accession>
<evidence type="ECO:0000259" key="1">
    <source>
        <dbReference type="Pfam" id="PF12706"/>
    </source>
</evidence>
<dbReference type="InterPro" id="IPR001279">
    <property type="entry name" value="Metallo-B-lactamas"/>
</dbReference>
<dbReference type="InterPro" id="IPR036866">
    <property type="entry name" value="RibonucZ/Hydroxyglut_hydro"/>
</dbReference>